<protein>
    <submittedName>
        <fullName evidence="2">HEPN domain-containing protein</fullName>
    </submittedName>
</protein>
<dbReference type="Pfam" id="PF05168">
    <property type="entry name" value="HEPN"/>
    <property type="match status" value="1"/>
</dbReference>
<dbReference type="InterPro" id="IPR007842">
    <property type="entry name" value="HEPN_dom"/>
</dbReference>
<dbReference type="Gene3D" id="1.20.120.330">
    <property type="entry name" value="Nucleotidyltransferases domain 2"/>
    <property type="match status" value="1"/>
</dbReference>
<proteinExistence type="predicted"/>
<dbReference type="EMBL" id="JACGLT010000004">
    <property type="protein sequence ID" value="MBA6152409.1"/>
    <property type="molecule type" value="Genomic_DNA"/>
</dbReference>
<dbReference type="SUPFAM" id="SSF81593">
    <property type="entry name" value="Nucleotidyltransferase substrate binding subunit/domain"/>
    <property type="match status" value="1"/>
</dbReference>
<comment type="caution">
    <text evidence="2">The sequence shown here is derived from an EMBL/GenBank/DDBJ whole genome shotgun (WGS) entry which is preliminary data.</text>
</comment>
<evidence type="ECO:0000259" key="1">
    <source>
        <dbReference type="PROSITE" id="PS50910"/>
    </source>
</evidence>
<name>A0A7W2M464_9FLAO</name>
<evidence type="ECO:0000313" key="3">
    <source>
        <dbReference type="Proteomes" id="UP000541857"/>
    </source>
</evidence>
<accession>A0A7W2M464</accession>
<feature type="domain" description="HEPN" evidence="1">
    <location>
        <begin position="124"/>
        <end position="244"/>
    </location>
</feature>
<organism evidence="2 3">
    <name type="scientific">Gelidibacter maritimus</name>
    <dbReference type="NCBI Taxonomy" id="2761487"/>
    <lineage>
        <taxon>Bacteria</taxon>
        <taxon>Pseudomonadati</taxon>
        <taxon>Bacteroidota</taxon>
        <taxon>Flavobacteriia</taxon>
        <taxon>Flavobacteriales</taxon>
        <taxon>Flavobacteriaceae</taxon>
        <taxon>Gelidibacter</taxon>
    </lineage>
</organism>
<gene>
    <name evidence="2" type="ORF">H3Z82_06690</name>
</gene>
<sequence length="374" mass="44018">MELVINKLINCLEVRSIYKTEIEFQQDGKSLLIVILKGSCSSLTKELSAMVAKIFQEETNYLYRIFSFEYALQQLKEDNLFYVHGCVWEKLIYQHPDEELDNFYEYRFSEQTLSHIQSAFEKEHNKITAFMDGALFFVEKNNLCHAAYMFHQYIELWFRLGALLTMGKERKSHSIKELQKYINLYSPHLGKLFKTEIEEELNLLKLLDDAYITTRYENNYHINLEQVLDIQEKAKLIETLVSNLFTEKMSSCKKIINKQDSSEEQMSETNGELILDKLKKLTQEHFYILKPHPHRKDIFHINLLANGYLETSFMIANLLKVCVMALEADYGPNHLIKEPENNISEVLGYALQMIPYEEMDFLDKVKELLAVKEP</sequence>
<dbReference type="PROSITE" id="PS50910">
    <property type="entry name" value="HEPN"/>
    <property type="match status" value="1"/>
</dbReference>
<evidence type="ECO:0000313" key="2">
    <source>
        <dbReference type="EMBL" id="MBA6152409.1"/>
    </source>
</evidence>
<dbReference type="Proteomes" id="UP000541857">
    <property type="component" value="Unassembled WGS sequence"/>
</dbReference>
<reference evidence="2 3" key="1">
    <citation type="submission" date="2020-07" db="EMBL/GenBank/DDBJ databases">
        <title>Bacterium isolated from marine sediment.</title>
        <authorList>
            <person name="Shang D."/>
        </authorList>
    </citation>
    <scope>NUCLEOTIDE SEQUENCE [LARGE SCALE GENOMIC DNA]</scope>
    <source>
        <strain evidence="2 3">F6074</strain>
    </source>
</reference>
<dbReference type="RefSeq" id="WP_182203956.1">
    <property type="nucleotide sequence ID" value="NZ_JACGLT010000004.1"/>
</dbReference>
<dbReference type="AlphaFoldDB" id="A0A7W2M464"/>
<keyword evidence="3" id="KW-1185">Reference proteome</keyword>